<feature type="transmembrane region" description="Helical" evidence="9">
    <location>
        <begin position="220"/>
        <end position="251"/>
    </location>
</feature>
<dbReference type="AlphaFoldDB" id="N2A3Z5"/>
<evidence type="ECO:0000313" key="11">
    <source>
        <dbReference type="EMBL" id="EMZ22926.1"/>
    </source>
</evidence>
<dbReference type="InterPro" id="IPR029044">
    <property type="entry name" value="Nucleotide-diphossugar_trans"/>
</dbReference>
<keyword evidence="7 9" id="KW-0472">Membrane</keyword>
<proteinExistence type="inferred from homology"/>
<dbReference type="Proteomes" id="UP000012589">
    <property type="component" value="Unassembled WGS sequence"/>
</dbReference>
<dbReference type="SUPFAM" id="SSF53448">
    <property type="entry name" value="Nucleotide-diphospho-sugar transferases"/>
    <property type="match status" value="1"/>
</dbReference>
<sequence>MILSIIVPCFNEQEALPCFMKEIYEILYQMPEYEFEIILVNDGSKDQTMSLIKKFAQSDPHIKYISFSRNFGKEAAIYAGLRKAVGDLTAVMDADLQDPPGLLPAMCRAVEKEGYDSAAARRSSRIGEPAIRSFFAHLFYKTINKMTEVDIADGARDFRVMNRKFVDALLKLQEYNRFSKGLFSWIGFRVKWISYENVERAAGSTKWSFWSLFKYSLEGIVAFTTAPLVLSSFFGLILCLGAVLAVLFIIVRRIIFGDPVDGWASLACLITFMGGCQIFCFGIMGQYMAKLYLENKRRPIYIVDEETD</sequence>
<evidence type="ECO:0000256" key="4">
    <source>
        <dbReference type="ARBA" id="ARBA00022679"/>
    </source>
</evidence>
<dbReference type="CDD" id="cd04187">
    <property type="entry name" value="DPM1_like_bac"/>
    <property type="match status" value="1"/>
</dbReference>
<feature type="transmembrane region" description="Helical" evidence="9">
    <location>
        <begin position="263"/>
        <end position="289"/>
    </location>
</feature>
<name>N2A3Z5_9FIRM</name>
<dbReference type="STRING" id="1235802.C823_03795"/>
<dbReference type="GO" id="GO:0005886">
    <property type="term" value="C:plasma membrane"/>
    <property type="evidence" value="ECO:0007669"/>
    <property type="project" value="UniProtKB-SubCell"/>
</dbReference>
<organism evidence="11 12">
    <name type="scientific">Eubacterium plexicaudatum ASF492</name>
    <dbReference type="NCBI Taxonomy" id="1235802"/>
    <lineage>
        <taxon>Bacteria</taxon>
        <taxon>Bacillati</taxon>
        <taxon>Bacillota</taxon>
        <taxon>Clostridia</taxon>
        <taxon>Eubacteriales</taxon>
        <taxon>Eubacteriaceae</taxon>
        <taxon>Eubacterium</taxon>
    </lineage>
</organism>
<reference evidence="11 12" key="1">
    <citation type="journal article" date="2014" name="Genome Announc.">
        <title>Draft genome sequences of the altered schaedler flora, a defined bacterial community from gnotobiotic mice.</title>
        <authorList>
            <person name="Wannemuehler M.J."/>
            <person name="Overstreet A.M."/>
            <person name="Ward D.V."/>
            <person name="Phillips G.J."/>
        </authorList>
    </citation>
    <scope>NUCLEOTIDE SEQUENCE [LARGE SCALE GENOMIC DNA]</scope>
    <source>
        <strain evidence="11 12">ASF492</strain>
    </source>
</reference>
<feature type="domain" description="Glycosyltransferase 2-like" evidence="10">
    <location>
        <begin position="4"/>
        <end position="169"/>
    </location>
</feature>
<evidence type="ECO:0000259" key="10">
    <source>
        <dbReference type="Pfam" id="PF00535"/>
    </source>
</evidence>
<dbReference type="Gene3D" id="3.90.550.10">
    <property type="entry name" value="Spore Coat Polysaccharide Biosynthesis Protein SpsA, Chain A"/>
    <property type="match status" value="1"/>
</dbReference>
<keyword evidence="12" id="KW-1185">Reference proteome</keyword>
<dbReference type="EMBL" id="AQFT01000115">
    <property type="protein sequence ID" value="EMZ22926.1"/>
    <property type="molecule type" value="Genomic_DNA"/>
</dbReference>
<comment type="similarity">
    <text evidence="8">Belongs to the glycosyltransferase 2 family. GtrB subfamily.</text>
</comment>
<evidence type="ECO:0000256" key="1">
    <source>
        <dbReference type="ARBA" id="ARBA00004651"/>
    </source>
</evidence>
<dbReference type="PANTHER" id="PTHR48090:SF8">
    <property type="entry name" value="GLYCOSYLTRANSFERASE CSBB-RELATED"/>
    <property type="match status" value="1"/>
</dbReference>
<comment type="caution">
    <text evidence="11">The sequence shown here is derived from an EMBL/GenBank/DDBJ whole genome shotgun (WGS) entry which is preliminary data.</text>
</comment>
<evidence type="ECO:0000256" key="2">
    <source>
        <dbReference type="ARBA" id="ARBA00022475"/>
    </source>
</evidence>
<keyword evidence="4" id="KW-0808">Transferase</keyword>
<evidence type="ECO:0000313" key="12">
    <source>
        <dbReference type="Proteomes" id="UP000012589"/>
    </source>
</evidence>
<accession>N2A3Z5</accession>
<dbReference type="HOGENOM" id="CLU_033536_0_1_9"/>
<gene>
    <name evidence="11" type="ORF">C823_03795</name>
</gene>
<dbReference type="InterPro" id="IPR001173">
    <property type="entry name" value="Glyco_trans_2-like"/>
</dbReference>
<dbReference type="InterPro" id="IPR050256">
    <property type="entry name" value="Glycosyltransferase_2"/>
</dbReference>
<evidence type="ECO:0000256" key="3">
    <source>
        <dbReference type="ARBA" id="ARBA00022676"/>
    </source>
</evidence>
<dbReference type="Pfam" id="PF00535">
    <property type="entry name" value="Glycos_transf_2"/>
    <property type="match status" value="1"/>
</dbReference>
<dbReference type="eggNOG" id="COG0463">
    <property type="taxonomic scope" value="Bacteria"/>
</dbReference>
<evidence type="ECO:0000256" key="8">
    <source>
        <dbReference type="ARBA" id="ARBA00038152"/>
    </source>
</evidence>
<keyword evidence="5 9" id="KW-0812">Transmembrane</keyword>
<dbReference type="PATRIC" id="fig|1235802.3.peg.4004"/>
<evidence type="ECO:0000256" key="6">
    <source>
        <dbReference type="ARBA" id="ARBA00022989"/>
    </source>
</evidence>
<protein>
    <recommendedName>
        <fullName evidence="10">Glycosyltransferase 2-like domain-containing protein</fullName>
    </recommendedName>
</protein>
<evidence type="ECO:0000256" key="7">
    <source>
        <dbReference type="ARBA" id="ARBA00023136"/>
    </source>
</evidence>
<dbReference type="GO" id="GO:0016757">
    <property type="term" value="F:glycosyltransferase activity"/>
    <property type="evidence" value="ECO:0007669"/>
    <property type="project" value="UniProtKB-KW"/>
</dbReference>
<dbReference type="OrthoDB" id="9807778at2"/>
<keyword evidence="6 9" id="KW-1133">Transmembrane helix</keyword>
<evidence type="ECO:0000256" key="5">
    <source>
        <dbReference type="ARBA" id="ARBA00022692"/>
    </source>
</evidence>
<comment type="subcellular location">
    <subcellularLocation>
        <location evidence="1">Cell membrane</location>
        <topology evidence="1">Multi-pass membrane protein</topology>
    </subcellularLocation>
</comment>
<dbReference type="FunFam" id="3.90.550.10:FF:000079">
    <property type="entry name" value="Probable glycosyl transferase"/>
    <property type="match status" value="1"/>
</dbReference>
<keyword evidence="2" id="KW-1003">Cell membrane</keyword>
<evidence type="ECO:0000256" key="9">
    <source>
        <dbReference type="SAM" id="Phobius"/>
    </source>
</evidence>
<dbReference type="PANTHER" id="PTHR48090">
    <property type="entry name" value="UNDECAPRENYL-PHOSPHATE 4-DEOXY-4-FORMAMIDO-L-ARABINOSE TRANSFERASE-RELATED"/>
    <property type="match status" value="1"/>
</dbReference>
<keyword evidence="3" id="KW-0328">Glycosyltransferase</keyword>